<dbReference type="EnsemblMetazoa" id="ADAC009978-RA">
    <property type="protein sequence ID" value="ADAC009978-PA"/>
    <property type="gene ID" value="ADAC009978"/>
</dbReference>
<reference evidence="1 3" key="1">
    <citation type="journal article" date="2010" name="BMC Genomics">
        <title>Combination of measures distinguishes pre-miRNAs from other stem-loops in the genome of the newly sequenced Anopheles darlingi.</title>
        <authorList>
            <person name="Mendes N.D."/>
            <person name="Freitas A.T."/>
            <person name="Vasconcelos A.T."/>
            <person name="Sagot M.F."/>
        </authorList>
    </citation>
    <scope>NUCLEOTIDE SEQUENCE</scope>
</reference>
<reference evidence="1" key="2">
    <citation type="submission" date="2010-05" db="EMBL/GenBank/DDBJ databases">
        <authorList>
            <person name="Almeida L.G."/>
            <person name="Nicolas M.F."/>
            <person name="Souza R.C."/>
            <person name="Vasconcelos A.T.R."/>
        </authorList>
    </citation>
    <scope>NUCLEOTIDE SEQUENCE</scope>
</reference>
<reference evidence="1" key="3">
    <citation type="journal article" date="2013" name="Nucleic Acids Res.">
        <title>The genome of Anopheles darlingi, the main neotropical malaria vector.</title>
        <authorList>
            <person name="Marinotti O."/>
            <person name="Cerqueira G.C."/>
            <person name="de Almeida L.G."/>
            <person name="Ferro M.I."/>
            <person name="Loreto E.L."/>
            <person name="Zaha A."/>
            <person name="Teixeira S.M."/>
            <person name="Wespiser A.R."/>
            <person name="Almeida E Silva A."/>
            <person name="Schlindwein A.D."/>
            <person name="Pacheco A.C."/>
            <person name="Silva A.L."/>
            <person name="Graveley B.R."/>
            <person name="Walenz B.P."/>
            <person name="Lima Bde A."/>
            <person name="Ribeiro C.A."/>
            <person name="Nunes-Silva C.G."/>
            <person name="de Carvalho C.R."/>
            <person name="Soares C.M."/>
            <person name="de Menezes C.B."/>
            <person name="Matiolli C."/>
            <person name="Caffrey D."/>
            <person name="Araujo D.A."/>
            <person name="de Oliveira D.M."/>
            <person name="Golenbock D."/>
            <person name="Grisard E.C."/>
            <person name="Fantinatti-Garboggini F."/>
            <person name="de Carvalho F.M."/>
            <person name="Barcellos F.G."/>
            <person name="Prosdocimi F."/>
            <person name="May G."/>
            <person name="Azevedo Junior G.M."/>
            <person name="Guimaraes G.M."/>
            <person name="Goldman G.H."/>
            <person name="Padilha I.Q."/>
            <person name="Batista Jda S."/>
            <person name="Ferro J.A."/>
            <person name="Ribeiro J.M."/>
            <person name="Fietto J.L."/>
            <person name="Dabbas K.M."/>
            <person name="Cerdeira L."/>
            <person name="Agnez-Lima L.F."/>
            <person name="Brocchi M."/>
            <person name="de Carvalho M.O."/>
            <person name="Teixeira Mde M."/>
            <person name="Diniz Maia Mde M."/>
            <person name="Goldman M.H."/>
            <person name="Cruz Schneider M.P."/>
            <person name="Felipe M.S."/>
            <person name="Hungria M."/>
            <person name="Nicolas M.F."/>
            <person name="Pereira M."/>
            <person name="Montes M.A."/>
            <person name="Cantao M.E."/>
            <person name="Vincentz M."/>
            <person name="Rafael M.S."/>
            <person name="Silverman N."/>
            <person name="Stoco P.H."/>
            <person name="Souza R.C."/>
            <person name="Vicentini R."/>
            <person name="Gazzinelli R.T."/>
            <person name="Neves Rde O."/>
            <person name="Silva R."/>
            <person name="Astolfi-Filho S."/>
            <person name="Maciel T.E."/>
            <person name="Urmenyi T.P."/>
            <person name="Tadei W.P."/>
            <person name="Camargo E.P."/>
            <person name="de Vasconcelos A.T."/>
        </authorList>
    </citation>
    <scope>NUCLEOTIDE SEQUENCE</scope>
</reference>
<dbReference type="EMBL" id="ADMH02002133">
    <property type="protein sequence ID" value="ETN58462.1"/>
    <property type="molecule type" value="Genomic_DNA"/>
</dbReference>
<proteinExistence type="predicted"/>
<gene>
    <name evidence="1" type="ORF">AND_009978</name>
</gene>
<dbReference type="HOGENOM" id="CLU_2428850_0_0_1"/>
<sequence>MPWRTGPGATLVDGCTAVQWVQRLQQTREGEHKHATSCNMLHLNSPSESSFCSLRASAIAQALSIALPRWLQGSYASVTIEVGGIVMNFPP</sequence>
<dbReference type="Proteomes" id="UP000000673">
    <property type="component" value="Unassembled WGS sequence"/>
</dbReference>
<keyword evidence="3" id="KW-1185">Reference proteome</keyword>
<evidence type="ECO:0000313" key="2">
    <source>
        <dbReference type="EnsemblMetazoa" id="ADAC009978-PA"/>
    </source>
</evidence>
<dbReference type="AlphaFoldDB" id="W5J2H5"/>
<evidence type="ECO:0000313" key="1">
    <source>
        <dbReference type="EMBL" id="ETN58462.1"/>
    </source>
</evidence>
<reference evidence="2" key="4">
    <citation type="submission" date="2015-06" db="UniProtKB">
        <authorList>
            <consortium name="EnsemblMetazoa"/>
        </authorList>
    </citation>
    <scope>IDENTIFICATION</scope>
</reference>
<protein>
    <submittedName>
        <fullName evidence="1 2">Uncharacterized protein</fullName>
    </submittedName>
</protein>
<dbReference type="VEuPathDB" id="VectorBase:ADAC009978"/>
<accession>W5J2H5</accession>
<evidence type="ECO:0000313" key="3">
    <source>
        <dbReference type="Proteomes" id="UP000000673"/>
    </source>
</evidence>
<organism evidence="1">
    <name type="scientific">Anopheles darlingi</name>
    <name type="common">Mosquito</name>
    <dbReference type="NCBI Taxonomy" id="43151"/>
    <lineage>
        <taxon>Eukaryota</taxon>
        <taxon>Metazoa</taxon>
        <taxon>Ecdysozoa</taxon>
        <taxon>Arthropoda</taxon>
        <taxon>Hexapoda</taxon>
        <taxon>Insecta</taxon>
        <taxon>Pterygota</taxon>
        <taxon>Neoptera</taxon>
        <taxon>Endopterygota</taxon>
        <taxon>Diptera</taxon>
        <taxon>Nematocera</taxon>
        <taxon>Culicoidea</taxon>
        <taxon>Culicidae</taxon>
        <taxon>Anophelinae</taxon>
        <taxon>Anopheles</taxon>
    </lineage>
</organism>
<name>W5J2H5_ANODA</name>